<evidence type="ECO:0000313" key="4">
    <source>
        <dbReference type="EMBL" id="PVY43560.1"/>
    </source>
</evidence>
<protein>
    <submittedName>
        <fullName evidence="4">Ribonuclease R</fullName>
    </submittedName>
</protein>
<dbReference type="InterPro" id="IPR050180">
    <property type="entry name" value="RNR_Ribonuclease"/>
</dbReference>
<proteinExistence type="predicted"/>
<organism evidence="4 5">
    <name type="scientific">Victivallis vadensis</name>
    <dbReference type="NCBI Taxonomy" id="172901"/>
    <lineage>
        <taxon>Bacteria</taxon>
        <taxon>Pseudomonadati</taxon>
        <taxon>Lentisphaerota</taxon>
        <taxon>Lentisphaeria</taxon>
        <taxon>Victivallales</taxon>
        <taxon>Victivallaceae</taxon>
        <taxon>Victivallis</taxon>
    </lineage>
</organism>
<name>A0A2U1B4G4_9BACT</name>
<dbReference type="PANTHER" id="PTHR23355:SF9">
    <property type="entry name" value="DIS3-LIKE EXONUCLEASE 2"/>
    <property type="match status" value="1"/>
</dbReference>
<evidence type="ECO:0000256" key="1">
    <source>
        <dbReference type="ARBA" id="ARBA00022722"/>
    </source>
</evidence>
<accession>A0A2U1B4G4</accession>
<dbReference type="EMBL" id="QEKH01000008">
    <property type="protein sequence ID" value="PVY43560.1"/>
    <property type="molecule type" value="Genomic_DNA"/>
</dbReference>
<dbReference type="SUPFAM" id="SSF50249">
    <property type="entry name" value="Nucleic acid-binding proteins"/>
    <property type="match status" value="4"/>
</dbReference>
<dbReference type="GeneID" id="78294769"/>
<dbReference type="Pfam" id="PF00773">
    <property type="entry name" value="RNB"/>
    <property type="match status" value="1"/>
</dbReference>
<gene>
    <name evidence="4" type="ORF">C8D82_10887</name>
</gene>
<keyword evidence="2" id="KW-0378">Hydrolase</keyword>
<dbReference type="InterPro" id="IPR013223">
    <property type="entry name" value="RNase_B_OB_dom"/>
</dbReference>
<sequence length="660" mass="73441">MKKEKKKRLHRIAERVKRRKAERIVDTVEGKLTVTPTGFGFVALPADEAGRHPDDIFIPPQFVGEAMDGDEVKVAILPPREDVPGDSRGPAGKIVAVLKRAREEFVGELQEGGRIKPLNRRMPDDIEITGSRRGAKPGDWVKVKLLGSEGGSWQGAITDAMGKAGEIAADLDAVMAEFDLCPRYSEADNEEALKIVPREIEREDCTKQLTVTLDPIDAKDFDDALSIMPGEKRTEVIVGVHISDVAAFIAPKSKFDKEAEKRSFSCYLPGRTLPMLPAALTARISLQAGQVSNAHTVFLTVERSSGKILSFRRAHTKIKVDHRLNYEEVQEFIDHGTAPADWSKNLQSKLKQLVEITRKMQAYRKKTEDFIDLALPEVRILCDEKTNRIVGLVSKVPRESENVVEECMLAANSAVGTQLGEISVAGLYRVHPEPEAEKIEEFTANMQEMFGITPGDLSSRKACNAFLKSLPDDPKRPIILSQLLRSLPRAYYLEKPALHFGLGKGRYCHFTSPIRRYPDLIVHQQLWNYDTGARTRSTATLAKVALDCSTKEENNDNAYFAANDRLKLRFLQEKLEAGGDLTFDGVIAKVTPAGLQLDVSELGIYGFIPNEQLKGSSYKNEHARRREAESAEWKPGKTMRVRLASIDFVRGSAVFVPAGR</sequence>
<dbReference type="InterPro" id="IPR040476">
    <property type="entry name" value="CSD2"/>
</dbReference>
<comment type="caution">
    <text evidence="4">The sequence shown here is derived from an EMBL/GenBank/DDBJ whole genome shotgun (WGS) entry which is preliminary data.</text>
</comment>
<dbReference type="Proteomes" id="UP000245959">
    <property type="component" value="Unassembled WGS sequence"/>
</dbReference>
<dbReference type="SMART" id="SM00955">
    <property type="entry name" value="RNB"/>
    <property type="match status" value="1"/>
</dbReference>
<dbReference type="GO" id="GO:0004540">
    <property type="term" value="F:RNA nuclease activity"/>
    <property type="evidence" value="ECO:0007669"/>
    <property type="project" value="InterPro"/>
</dbReference>
<evidence type="ECO:0000313" key="5">
    <source>
        <dbReference type="Proteomes" id="UP000245959"/>
    </source>
</evidence>
<dbReference type="InterPro" id="IPR012340">
    <property type="entry name" value="NA-bd_OB-fold"/>
</dbReference>
<dbReference type="Gene3D" id="2.40.50.140">
    <property type="entry name" value="Nucleic acid-binding proteins"/>
    <property type="match status" value="1"/>
</dbReference>
<dbReference type="PANTHER" id="PTHR23355">
    <property type="entry name" value="RIBONUCLEASE"/>
    <property type="match status" value="1"/>
</dbReference>
<evidence type="ECO:0000256" key="3">
    <source>
        <dbReference type="ARBA" id="ARBA00022839"/>
    </source>
</evidence>
<keyword evidence="3" id="KW-0269">Exonuclease</keyword>
<dbReference type="PROSITE" id="PS50126">
    <property type="entry name" value="S1"/>
    <property type="match status" value="1"/>
</dbReference>
<dbReference type="Pfam" id="PF08206">
    <property type="entry name" value="OB_RNB"/>
    <property type="match status" value="1"/>
</dbReference>
<dbReference type="GO" id="GO:0005829">
    <property type="term" value="C:cytosol"/>
    <property type="evidence" value="ECO:0007669"/>
    <property type="project" value="TreeGrafter"/>
</dbReference>
<dbReference type="GO" id="GO:0004527">
    <property type="term" value="F:exonuclease activity"/>
    <property type="evidence" value="ECO:0007669"/>
    <property type="project" value="UniProtKB-KW"/>
</dbReference>
<dbReference type="AlphaFoldDB" id="A0A2U1B4G4"/>
<reference evidence="4 5" key="1">
    <citation type="submission" date="2018-04" db="EMBL/GenBank/DDBJ databases">
        <title>Genomic Encyclopedia of Type Strains, Phase IV (KMG-IV): sequencing the most valuable type-strain genomes for metagenomic binning, comparative biology and taxonomic classification.</title>
        <authorList>
            <person name="Goeker M."/>
        </authorList>
    </citation>
    <scope>NUCLEOTIDE SEQUENCE [LARGE SCALE GENOMIC DNA]</scope>
    <source>
        <strain evidence="4 5">DSM 14823</strain>
    </source>
</reference>
<dbReference type="Pfam" id="PF17876">
    <property type="entry name" value="CSD2"/>
    <property type="match status" value="1"/>
</dbReference>
<keyword evidence="1" id="KW-0540">Nuclease</keyword>
<dbReference type="GO" id="GO:0003723">
    <property type="term" value="F:RNA binding"/>
    <property type="evidence" value="ECO:0007669"/>
    <property type="project" value="InterPro"/>
</dbReference>
<dbReference type="RefSeq" id="WP_116883464.1">
    <property type="nucleotide sequence ID" value="NZ_QEKH01000008.1"/>
</dbReference>
<dbReference type="InterPro" id="IPR001900">
    <property type="entry name" value="RNase_II/R"/>
</dbReference>
<dbReference type="InterPro" id="IPR003029">
    <property type="entry name" value="S1_domain"/>
</dbReference>
<evidence type="ECO:0000256" key="2">
    <source>
        <dbReference type="ARBA" id="ARBA00022801"/>
    </source>
</evidence>
<dbReference type="GO" id="GO:0006402">
    <property type="term" value="P:mRNA catabolic process"/>
    <property type="evidence" value="ECO:0007669"/>
    <property type="project" value="TreeGrafter"/>
</dbReference>
<keyword evidence="5" id="KW-1185">Reference proteome</keyword>